<proteinExistence type="predicted"/>
<comment type="caution">
    <text evidence="2">The sequence shown here is derived from an EMBL/GenBank/DDBJ whole genome shotgun (WGS) entry which is preliminary data.</text>
</comment>
<sequence length="764" mass="81231">MLTYDSVLHAPLGRLKAAADRWRTAAENLATLEPDVQQQIVRPVTSSGWSGEDATAGLAYLDKVVKEVGDAATAARGVQRILDDAYLRMQEAHDELVRIRDVEAPASGLAVRPDGTVEAVADDRRAQARDGGSPDRGAADHRAASDAARHTTAAAFQHRVDTAVEKAKVADEEAARALRADAGGNGYDFHAPVFASLDAEEAGHAADLAARGEHMTTGDLLTLDSLLNVNHDDTSFAADFATRMGPEGTLRFWTVMANPVAGFTDRRRDDATVTLQKLLSRTLATATRCGTETMRHWKREMIGLGSRRIPTRRPTDITEGPYGFQVMSCLMRQGRYDTGFLKDYGARLLDFERHARRSPGDLWLASRASQSTTLNLGGVRDDVGHDPMTGLMEALGHNPAAATDLFRNPNAFHYLTGSGPGGSPARAWPLDATSYLPDPGSRPIAGYDCLGHALEAATTGSAYDATRHALHRTDATSFVADEVITGYGANPALIHTQSGIADSIGRVGAAYIDDLDNAMLDGTTPGDPFPAGGRAYRALGDSANARRDAIRFLSTIGQDRTAHGIVSAAQHTYTASMLLHSPPTTRANFGNAESALFVEAHVRGILDHARVGQVHADLGAASADADQELARSTDYLKIGTGTLIGIGVGLVPVPGSSAVGAAVVPIATDTVGQAFSTFLGHRIDDMAAHHQADTSRQAALSSEQFFSAGTRDIDRSVLAYLSLPGVHQYLLDQGESLSNQLHDAYEAGGTAVDEYQGEPAFKKD</sequence>
<reference evidence="2 3" key="1">
    <citation type="submission" date="2021-01" db="EMBL/GenBank/DDBJ databases">
        <title>Streptomyces acididurans sp. nov., isolated from a peat swamp forest soil.</title>
        <authorList>
            <person name="Chantavorakit T."/>
            <person name="Duangmal K."/>
        </authorList>
    </citation>
    <scope>NUCLEOTIDE SEQUENCE [LARGE SCALE GENOMIC DNA]</scope>
    <source>
        <strain evidence="2 3">KK5PA1</strain>
    </source>
</reference>
<evidence type="ECO:0000256" key="1">
    <source>
        <dbReference type="SAM" id="MobiDB-lite"/>
    </source>
</evidence>
<keyword evidence="3" id="KW-1185">Reference proteome</keyword>
<name>A0ABS2TKZ7_9ACTN</name>
<evidence type="ECO:0000313" key="3">
    <source>
        <dbReference type="Proteomes" id="UP000749040"/>
    </source>
</evidence>
<organism evidence="2 3">
    <name type="scientific">Actinacidiphila acididurans</name>
    <dbReference type="NCBI Taxonomy" id="2784346"/>
    <lineage>
        <taxon>Bacteria</taxon>
        <taxon>Bacillati</taxon>
        <taxon>Actinomycetota</taxon>
        <taxon>Actinomycetes</taxon>
        <taxon>Kitasatosporales</taxon>
        <taxon>Streptomycetaceae</taxon>
        <taxon>Actinacidiphila</taxon>
    </lineage>
</organism>
<feature type="compositionally biased region" description="Basic and acidic residues" evidence="1">
    <location>
        <begin position="137"/>
        <end position="149"/>
    </location>
</feature>
<feature type="region of interest" description="Disordered" evidence="1">
    <location>
        <begin position="124"/>
        <end position="152"/>
    </location>
</feature>
<evidence type="ECO:0000313" key="2">
    <source>
        <dbReference type="EMBL" id="MBM9504002.1"/>
    </source>
</evidence>
<accession>A0ABS2TKZ7</accession>
<protein>
    <recommendedName>
        <fullName evidence="4">WXG100 family type VII secretion target</fullName>
    </recommendedName>
</protein>
<dbReference type="EMBL" id="JADKYB010000002">
    <property type="protein sequence ID" value="MBM9504002.1"/>
    <property type="molecule type" value="Genomic_DNA"/>
</dbReference>
<gene>
    <name evidence="2" type="ORF">ITX44_05510</name>
</gene>
<evidence type="ECO:0008006" key="4">
    <source>
        <dbReference type="Google" id="ProtNLM"/>
    </source>
</evidence>
<dbReference type="RefSeq" id="WP_205355824.1">
    <property type="nucleotide sequence ID" value="NZ_JADKYB010000002.1"/>
</dbReference>
<dbReference type="Proteomes" id="UP000749040">
    <property type="component" value="Unassembled WGS sequence"/>
</dbReference>